<reference evidence="2" key="1">
    <citation type="submission" date="2011-12" db="EMBL/GenBank/DDBJ databases">
        <authorList>
            <consortium name="The Broad Institute Genome Sequencing Platform"/>
            <person name="Russ C."/>
            <person name="Tyler B."/>
            <person name="Panabieres F."/>
            <person name="Shan W."/>
            <person name="Tripathy S."/>
            <person name="Grunwald N."/>
            <person name="Machado M."/>
            <person name="Young S.K."/>
            <person name="Zeng Q."/>
            <person name="Gargeya S."/>
            <person name="Fitzgerald M."/>
            <person name="Haas B."/>
            <person name="Abouelleil A."/>
            <person name="Alvarado L."/>
            <person name="Arachchi H.M."/>
            <person name="Berlin A."/>
            <person name="Chapman S.B."/>
            <person name="Gearin G."/>
            <person name="Goldberg J."/>
            <person name="Griggs A."/>
            <person name="Gujja S."/>
            <person name="Hansen M."/>
            <person name="Heiman D."/>
            <person name="Howarth C."/>
            <person name="Larimer J."/>
            <person name="Lui A."/>
            <person name="MacDonald P.J.P."/>
            <person name="McCowen C."/>
            <person name="Montmayeur A."/>
            <person name="Murphy C."/>
            <person name="Neiman D."/>
            <person name="Pearson M."/>
            <person name="Priest M."/>
            <person name="Roberts A."/>
            <person name="Saif S."/>
            <person name="Shea T."/>
            <person name="Sisk P."/>
            <person name="Stolte C."/>
            <person name="Sykes S."/>
            <person name="Wortman J."/>
            <person name="Nusbaum C."/>
            <person name="Birren B."/>
        </authorList>
    </citation>
    <scope>NUCLEOTIDE SEQUENCE [LARGE SCALE GENOMIC DNA]</scope>
    <source>
        <strain evidence="2">INRA-310</strain>
    </source>
</reference>
<name>W2PIB7_PHYN3</name>
<evidence type="ECO:0000313" key="1">
    <source>
        <dbReference type="EMBL" id="ETN00753.1"/>
    </source>
</evidence>
<sequence>MVPLQEAIYLSLFGYIPTEPKEPPPLQWILLLGEATSLSCAGCTPIATKDVLQLLWMVPPLAAASNLLSGSIITVLKAAPWRLWTMPYNLDVPPSFYFITIIGVKAARRVDLCMPSVVDTYT</sequence>
<dbReference type="Proteomes" id="UP000018817">
    <property type="component" value="Unassembled WGS sequence"/>
</dbReference>
<accession>W2PIB7</accession>
<dbReference type="EMBL" id="KI669634">
    <property type="protein sequence ID" value="ETN00753.1"/>
    <property type="molecule type" value="Genomic_DNA"/>
</dbReference>
<proteinExistence type="predicted"/>
<dbReference type="AlphaFoldDB" id="W2PIB7"/>
<dbReference type="RefSeq" id="XP_008913930.1">
    <property type="nucleotide sequence ID" value="XM_008915682.1"/>
</dbReference>
<evidence type="ECO:0000313" key="2">
    <source>
        <dbReference type="Proteomes" id="UP000018817"/>
    </source>
</evidence>
<reference evidence="1 2" key="2">
    <citation type="submission" date="2013-11" db="EMBL/GenBank/DDBJ databases">
        <title>The Genome Sequence of Phytophthora parasitica INRA-310.</title>
        <authorList>
            <consortium name="The Broad Institute Genomics Platform"/>
            <person name="Russ C."/>
            <person name="Tyler B."/>
            <person name="Panabieres F."/>
            <person name="Shan W."/>
            <person name="Tripathy S."/>
            <person name="Grunwald N."/>
            <person name="Machado M."/>
            <person name="Johnson C.S."/>
            <person name="Arredondo F."/>
            <person name="Hong C."/>
            <person name="Coffey M."/>
            <person name="Young S.K."/>
            <person name="Zeng Q."/>
            <person name="Gargeya S."/>
            <person name="Fitzgerald M."/>
            <person name="Abouelleil A."/>
            <person name="Alvarado L."/>
            <person name="Chapman S.B."/>
            <person name="Gainer-Dewar J."/>
            <person name="Goldberg J."/>
            <person name="Griggs A."/>
            <person name="Gujja S."/>
            <person name="Hansen M."/>
            <person name="Howarth C."/>
            <person name="Imamovic A."/>
            <person name="Ireland A."/>
            <person name="Larimer J."/>
            <person name="McCowan C."/>
            <person name="Murphy C."/>
            <person name="Pearson M."/>
            <person name="Poon T.W."/>
            <person name="Priest M."/>
            <person name="Roberts A."/>
            <person name="Saif S."/>
            <person name="Shea T."/>
            <person name="Sykes S."/>
            <person name="Wortman J."/>
            <person name="Nusbaum C."/>
            <person name="Birren B."/>
        </authorList>
    </citation>
    <scope>NUCLEOTIDE SEQUENCE [LARGE SCALE GENOMIC DNA]</scope>
    <source>
        <strain evidence="1 2">INRA-310</strain>
    </source>
</reference>
<dbReference type="VEuPathDB" id="FungiDB:PPTG_17724"/>
<protein>
    <submittedName>
        <fullName evidence="1">Uncharacterized protein</fullName>
    </submittedName>
</protein>
<gene>
    <name evidence="1" type="ORF">PPTG_17724</name>
</gene>
<dbReference type="GeneID" id="20186686"/>
<organism evidence="1 2">
    <name type="scientific">Phytophthora nicotianae (strain INRA-310)</name>
    <name type="common">Phytophthora parasitica</name>
    <dbReference type="NCBI Taxonomy" id="761204"/>
    <lineage>
        <taxon>Eukaryota</taxon>
        <taxon>Sar</taxon>
        <taxon>Stramenopiles</taxon>
        <taxon>Oomycota</taxon>
        <taxon>Peronosporomycetes</taxon>
        <taxon>Peronosporales</taxon>
        <taxon>Peronosporaceae</taxon>
        <taxon>Phytophthora</taxon>
    </lineage>
</organism>